<dbReference type="KEGG" id="lacs:H4075_06815"/>
<evidence type="ECO:0000256" key="2">
    <source>
        <dbReference type="ARBA" id="ARBA00023125"/>
    </source>
</evidence>
<evidence type="ECO:0000313" key="6">
    <source>
        <dbReference type="Proteomes" id="UP000515344"/>
    </source>
</evidence>
<dbReference type="SMART" id="SM00342">
    <property type="entry name" value="HTH_ARAC"/>
    <property type="match status" value="1"/>
</dbReference>
<protein>
    <submittedName>
        <fullName evidence="5">AraC family transcriptional regulator</fullName>
    </submittedName>
</protein>
<gene>
    <name evidence="5" type="ORF">H4075_06815</name>
</gene>
<dbReference type="Gene3D" id="1.10.10.60">
    <property type="entry name" value="Homeodomain-like"/>
    <property type="match status" value="1"/>
</dbReference>
<dbReference type="InterPro" id="IPR009057">
    <property type="entry name" value="Homeodomain-like_sf"/>
</dbReference>
<dbReference type="RefSeq" id="WP_182805350.1">
    <property type="nucleotide sequence ID" value="NZ_CP060007.1"/>
</dbReference>
<dbReference type="AlphaFoldDB" id="A0A7G5XK94"/>
<dbReference type="SUPFAM" id="SSF46689">
    <property type="entry name" value="Homeodomain-like"/>
    <property type="match status" value="1"/>
</dbReference>
<sequence>MKQSSQCNFLTHSGFLEEAITEKNSSISNYMFEMHDLASLEQNCQIENDVPTQLRHFGIIWIKNGSGSIKVDLEKYTINNNMLVCLSPGQLLLFSNCYNLDGYFMSFSSEFLLMAEGQTTGSFIDILFERRNLPLINPDEEMQSEMEVVVNMMNKEFRNYGLLRLQILKGLLKIFIVYLSSKVELKEQEKLCDRDSEMVRKFLTLVKKHFLTKKMVADYADELSVSPNYLNRIVKKISGFTASYHIQQCIVMEAKRQAIYSTLSMKEVAYFLGFNDYAHFSKFFKNNSGMNFTCFKNQVNQRA</sequence>
<keyword evidence="3" id="KW-0804">Transcription</keyword>
<dbReference type="PROSITE" id="PS01124">
    <property type="entry name" value="HTH_ARAC_FAMILY_2"/>
    <property type="match status" value="1"/>
</dbReference>
<reference evidence="6" key="1">
    <citation type="submission" date="2020-08" db="EMBL/GenBank/DDBJ databases">
        <title>Lacibacter sp. S13-6-6 genome sequencing.</title>
        <authorList>
            <person name="Jin L."/>
        </authorList>
    </citation>
    <scope>NUCLEOTIDE SEQUENCE [LARGE SCALE GENOMIC DNA]</scope>
    <source>
        <strain evidence="6">S13-6-6</strain>
    </source>
</reference>
<dbReference type="GO" id="GO:0003700">
    <property type="term" value="F:DNA-binding transcription factor activity"/>
    <property type="evidence" value="ECO:0007669"/>
    <property type="project" value="InterPro"/>
</dbReference>
<evidence type="ECO:0000259" key="4">
    <source>
        <dbReference type="PROSITE" id="PS01124"/>
    </source>
</evidence>
<evidence type="ECO:0000256" key="1">
    <source>
        <dbReference type="ARBA" id="ARBA00023015"/>
    </source>
</evidence>
<feature type="domain" description="HTH araC/xylS-type" evidence="4">
    <location>
        <begin position="200"/>
        <end position="298"/>
    </location>
</feature>
<keyword evidence="1" id="KW-0805">Transcription regulation</keyword>
<dbReference type="Pfam" id="PF12833">
    <property type="entry name" value="HTH_18"/>
    <property type="match status" value="1"/>
</dbReference>
<evidence type="ECO:0000313" key="5">
    <source>
        <dbReference type="EMBL" id="QNA45897.1"/>
    </source>
</evidence>
<name>A0A7G5XK94_9BACT</name>
<dbReference type="PANTHER" id="PTHR43280">
    <property type="entry name" value="ARAC-FAMILY TRANSCRIPTIONAL REGULATOR"/>
    <property type="match status" value="1"/>
</dbReference>
<dbReference type="GO" id="GO:0043565">
    <property type="term" value="F:sequence-specific DNA binding"/>
    <property type="evidence" value="ECO:0007669"/>
    <property type="project" value="InterPro"/>
</dbReference>
<dbReference type="PANTHER" id="PTHR43280:SF32">
    <property type="entry name" value="TRANSCRIPTIONAL REGULATORY PROTEIN"/>
    <property type="match status" value="1"/>
</dbReference>
<keyword evidence="2" id="KW-0238">DNA-binding</keyword>
<proteinExistence type="predicted"/>
<accession>A0A7G5XK94</accession>
<keyword evidence="6" id="KW-1185">Reference proteome</keyword>
<dbReference type="EMBL" id="CP060007">
    <property type="protein sequence ID" value="QNA45897.1"/>
    <property type="molecule type" value="Genomic_DNA"/>
</dbReference>
<evidence type="ECO:0000256" key="3">
    <source>
        <dbReference type="ARBA" id="ARBA00023163"/>
    </source>
</evidence>
<dbReference type="InterPro" id="IPR018060">
    <property type="entry name" value="HTH_AraC"/>
</dbReference>
<organism evidence="5 6">
    <name type="scientific">Lacibacter sediminis</name>
    <dbReference type="NCBI Taxonomy" id="2760713"/>
    <lineage>
        <taxon>Bacteria</taxon>
        <taxon>Pseudomonadati</taxon>
        <taxon>Bacteroidota</taxon>
        <taxon>Chitinophagia</taxon>
        <taxon>Chitinophagales</taxon>
        <taxon>Chitinophagaceae</taxon>
        <taxon>Lacibacter</taxon>
    </lineage>
</organism>
<dbReference type="Proteomes" id="UP000515344">
    <property type="component" value="Chromosome"/>
</dbReference>